<dbReference type="PANTHER" id="PTHR43811">
    <property type="entry name" value="FKBP-TYPE PEPTIDYL-PROLYL CIS-TRANS ISOMERASE FKPA"/>
    <property type="match status" value="1"/>
</dbReference>
<feature type="domain" description="PPIase FKBP-type" evidence="6">
    <location>
        <begin position="123"/>
        <end position="219"/>
    </location>
</feature>
<evidence type="ECO:0000259" key="6">
    <source>
        <dbReference type="PROSITE" id="PS50059"/>
    </source>
</evidence>
<evidence type="ECO:0000256" key="2">
    <source>
        <dbReference type="ARBA" id="ARBA00013194"/>
    </source>
</evidence>
<gene>
    <name evidence="7" type="ORF">MICPUCDRAFT_24728</name>
</gene>
<evidence type="ECO:0000256" key="3">
    <source>
        <dbReference type="ARBA" id="ARBA00023110"/>
    </source>
</evidence>
<dbReference type="STRING" id="564608.C1MK93"/>
<dbReference type="RefSeq" id="XP_003056345.1">
    <property type="nucleotide sequence ID" value="XM_003056299.1"/>
</dbReference>
<keyword evidence="3 5" id="KW-0697">Rotamase</keyword>
<dbReference type="SUPFAM" id="SSF54534">
    <property type="entry name" value="FKBP-like"/>
    <property type="match status" value="1"/>
</dbReference>
<dbReference type="KEGG" id="mpp:MICPUCDRAFT_24728"/>
<dbReference type="Proteomes" id="UP000001876">
    <property type="component" value="Unassembled WGS sequence"/>
</dbReference>
<dbReference type="OMA" id="CRCEAAG"/>
<evidence type="ECO:0000256" key="5">
    <source>
        <dbReference type="PROSITE-ProRule" id="PRU00277"/>
    </source>
</evidence>
<dbReference type="InterPro" id="IPR001179">
    <property type="entry name" value="PPIase_FKBP_dom"/>
</dbReference>
<evidence type="ECO:0000313" key="7">
    <source>
        <dbReference type="EMBL" id="EEH59721.1"/>
    </source>
</evidence>
<dbReference type="PROSITE" id="PS50059">
    <property type="entry name" value="FKBP_PPIASE"/>
    <property type="match status" value="1"/>
</dbReference>
<accession>C1MK93</accession>
<dbReference type="GeneID" id="9681477"/>
<dbReference type="EC" id="5.2.1.8" evidence="2 5"/>
<dbReference type="PANTHER" id="PTHR43811:SF17">
    <property type="entry name" value="PEPTIDYL-PROLYL CIS-TRANS ISOMERASE FKBP16-3, CHLOROPLASTIC"/>
    <property type="match status" value="1"/>
</dbReference>
<proteinExistence type="predicted"/>
<name>C1MK93_MICPC</name>
<evidence type="ECO:0000256" key="1">
    <source>
        <dbReference type="ARBA" id="ARBA00000971"/>
    </source>
</evidence>
<evidence type="ECO:0000256" key="4">
    <source>
        <dbReference type="ARBA" id="ARBA00023235"/>
    </source>
</evidence>
<keyword evidence="4 5" id="KW-0413">Isomerase</keyword>
<dbReference type="eggNOG" id="KOG0552">
    <property type="taxonomic scope" value="Eukaryota"/>
</dbReference>
<dbReference type="AlphaFoldDB" id="C1MK93"/>
<dbReference type="OrthoDB" id="77911at2759"/>
<dbReference type="InterPro" id="IPR046357">
    <property type="entry name" value="PPIase_dom_sf"/>
</dbReference>
<dbReference type="Pfam" id="PF00254">
    <property type="entry name" value="FKBP_C"/>
    <property type="match status" value="1"/>
</dbReference>
<reference evidence="7 8" key="1">
    <citation type="journal article" date="2009" name="Science">
        <title>Green evolution and dynamic adaptations revealed by genomes of the marine picoeukaryotes Micromonas.</title>
        <authorList>
            <person name="Worden A.Z."/>
            <person name="Lee J.H."/>
            <person name="Mock T."/>
            <person name="Rouze P."/>
            <person name="Simmons M.P."/>
            <person name="Aerts A.L."/>
            <person name="Allen A.E."/>
            <person name="Cuvelier M.L."/>
            <person name="Derelle E."/>
            <person name="Everett M.V."/>
            <person name="Foulon E."/>
            <person name="Grimwood J."/>
            <person name="Gundlach H."/>
            <person name="Henrissat B."/>
            <person name="Napoli C."/>
            <person name="McDonald S.M."/>
            <person name="Parker M.S."/>
            <person name="Rombauts S."/>
            <person name="Salamov A."/>
            <person name="Von Dassow P."/>
            <person name="Badger J.H."/>
            <person name="Coutinho P.M."/>
            <person name="Demir E."/>
            <person name="Dubchak I."/>
            <person name="Gentemann C."/>
            <person name="Eikrem W."/>
            <person name="Gready J.E."/>
            <person name="John U."/>
            <person name="Lanier W."/>
            <person name="Lindquist E.A."/>
            <person name="Lucas S."/>
            <person name="Mayer K.F."/>
            <person name="Moreau H."/>
            <person name="Not F."/>
            <person name="Otillar R."/>
            <person name="Panaud O."/>
            <person name="Pangilinan J."/>
            <person name="Paulsen I."/>
            <person name="Piegu B."/>
            <person name="Poliakov A."/>
            <person name="Robbens S."/>
            <person name="Schmutz J."/>
            <person name="Toulza E."/>
            <person name="Wyss T."/>
            <person name="Zelensky A."/>
            <person name="Zhou K."/>
            <person name="Armbrust E.V."/>
            <person name="Bhattacharya D."/>
            <person name="Goodenough U.W."/>
            <person name="Van de Peer Y."/>
            <person name="Grigoriev I.V."/>
        </authorList>
    </citation>
    <scope>NUCLEOTIDE SEQUENCE [LARGE SCALE GENOMIC DNA]</scope>
    <source>
        <strain evidence="7 8">CCMP1545</strain>
    </source>
</reference>
<keyword evidence="8" id="KW-1185">Reference proteome</keyword>
<protein>
    <recommendedName>
        <fullName evidence="2 5">peptidylprolyl isomerase</fullName>
        <ecNumber evidence="2 5">5.2.1.8</ecNumber>
    </recommendedName>
</protein>
<dbReference type="EMBL" id="GG663736">
    <property type="protein sequence ID" value="EEH59721.1"/>
    <property type="molecule type" value="Genomic_DNA"/>
</dbReference>
<evidence type="ECO:0000313" key="8">
    <source>
        <dbReference type="Proteomes" id="UP000001876"/>
    </source>
</evidence>
<dbReference type="GO" id="GO:0003755">
    <property type="term" value="F:peptidyl-prolyl cis-trans isomerase activity"/>
    <property type="evidence" value="ECO:0007669"/>
    <property type="project" value="UniProtKB-KW"/>
</dbReference>
<dbReference type="Gene3D" id="3.10.50.40">
    <property type="match status" value="1"/>
</dbReference>
<sequence>MASVVVVASPAVRPRVVTLRASRPRTATIVNASASAPSSSSSTRRVALLTPALAGAFVAAIGAGSLAGPRPARADSLPDEQDVKLLCDAACEETLKTAELVTTPSGLQYRDVVVGDGAKPEPGFQVVVDYIAKNEAGLIFDNSLEKGKPNDIRVTGDPTSSLVIPGLDEGILTMRSGGVRRLYIPGELAFPKGLASAPGRPRISPFSPVVFDVKLIYIPGLE</sequence>
<organism evidence="8">
    <name type="scientific">Micromonas pusilla (strain CCMP1545)</name>
    <name type="common">Picoplanktonic green alga</name>
    <dbReference type="NCBI Taxonomy" id="564608"/>
    <lineage>
        <taxon>Eukaryota</taxon>
        <taxon>Viridiplantae</taxon>
        <taxon>Chlorophyta</taxon>
        <taxon>Mamiellophyceae</taxon>
        <taxon>Mamiellales</taxon>
        <taxon>Mamiellaceae</taxon>
        <taxon>Micromonas</taxon>
    </lineage>
</organism>
<comment type="catalytic activity">
    <reaction evidence="1 5">
        <text>[protein]-peptidylproline (omega=180) = [protein]-peptidylproline (omega=0)</text>
        <dbReference type="Rhea" id="RHEA:16237"/>
        <dbReference type="Rhea" id="RHEA-COMP:10747"/>
        <dbReference type="Rhea" id="RHEA-COMP:10748"/>
        <dbReference type="ChEBI" id="CHEBI:83833"/>
        <dbReference type="ChEBI" id="CHEBI:83834"/>
        <dbReference type="EC" id="5.2.1.8"/>
    </reaction>
</comment>